<dbReference type="PROSITE" id="PS50186">
    <property type="entry name" value="DEP"/>
    <property type="match status" value="1"/>
</dbReference>
<evidence type="ECO:0000259" key="4">
    <source>
        <dbReference type="PROSITE" id="PS50009"/>
    </source>
</evidence>
<accession>A0AA39I7W5</accession>
<evidence type="ECO:0000313" key="10">
    <source>
        <dbReference type="Proteomes" id="UP001175271"/>
    </source>
</evidence>
<dbReference type="SUPFAM" id="SSF48366">
    <property type="entry name" value="Ras GEF"/>
    <property type="match status" value="1"/>
</dbReference>
<comment type="similarity">
    <text evidence="1">Belongs to the RAPGEF2 family.</text>
</comment>
<dbReference type="GO" id="GO:0007265">
    <property type="term" value="P:Ras protein signal transduction"/>
    <property type="evidence" value="ECO:0007669"/>
    <property type="project" value="TreeGrafter"/>
</dbReference>
<dbReference type="GO" id="GO:0005886">
    <property type="term" value="C:plasma membrane"/>
    <property type="evidence" value="ECO:0007669"/>
    <property type="project" value="TreeGrafter"/>
</dbReference>
<feature type="domain" description="Ras-GEF" evidence="4">
    <location>
        <begin position="854"/>
        <end position="1090"/>
    </location>
</feature>
<dbReference type="InterPro" id="IPR023578">
    <property type="entry name" value="Ras_GEF_dom_sf"/>
</dbReference>
<dbReference type="InterPro" id="IPR029071">
    <property type="entry name" value="Ubiquitin-like_domsf"/>
</dbReference>
<dbReference type="SUPFAM" id="SSF51206">
    <property type="entry name" value="cAMP-binding domain-like"/>
    <property type="match status" value="2"/>
</dbReference>
<organism evidence="9 10">
    <name type="scientific">Steinernema hermaphroditum</name>
    <dbReference type="NCBI Taxonomy" id="289476"/>
    <lineage>
        <taxon>Eukaryota</taxon>
        <taxon>Metazoa</taxon>
        <taxon>Ecdysozoa</taxon>
        <taxon>Nematoda</taxon>
        <taxon>Chromadorea</taxon>
        <taxon>Rhabditida</taxon>
        <taxon>Tylenchina</taxon>
        <taxon>Panagrolaimomorpha</taxon>
        <taxon>Strongyloidoidea</taxon>
        <taxon>Steinernematidae</taxon>
        <taxon>Steinernema</taxon>
    </lineage>
</organism>
<evidence type="ECO:0000256" key="2">
    <source>
        <dbReference type="ARBA" id="ARBA00022658"/>
    </source>
</evidence>
<keyword evidence="2 3" id="KW-0344">Guanine-nucleotide releasing factor</keyword>
<dbReference type="PROSITE" id="PS50042">
    <property type="entry name" value="CNMP_BINDING_3"/>
    <property type="match status" value="2"/>
</dbReference>
<dbReference type="Gene3D" id="1.20.870.10">
    <property type="entry name" value="Son of sevenless (SoS) protein Chain: S domain 1"/>
    <property type="match status" value="1"/>
</dbReference>
<dbReference type="InterPro" id="IPR036388">
    <property type="entry name" value="WH-like_DNA-bd_sf"/>
</dbReference>
<feature type="domain" description="Cyclic nucleotide-binding" evidence="5">
    <location>
        <begin position="419"/>
        <end position="520"/>
    </location>
</feature>
<dbReference type="PROSITE" id="PS50200">
    <property type="entry name" value="RA"/>
    <property type="match status" value="1"/>
</dbReference>
<feature type="domain" description="Cyclic nucleotide-binding" evidence="5">
    <location>
        <begin position="13"/>
        <end position="87"/>
    </location>
</feature>
<evidence type="ECO:0008006" key="11">
    <source>
        <dbReference type="Google" id="ProtNLM"/>
    </source>
</evidence>
<feature type="domain" description="N-terminal Ras-GEF" evidence="8">
    <location>
        <begin position="566"/>
        <end position="717"/>
    </location>
</feature>
<feature type="domain" description="Ras-associating" evidence="7">
    <location>
        <begin position="753"/>
        <end position="828"/>
    </location>
</feature>
<dbReference type="SMART" id="SM00100">
    <property type="entry name" value="cNMP"/>
    <property type="match status" value="2"/>
</dbReference>
<dbReference type="SMART" id="SM00049">
    <property type="entry name" value="DEP"/>
    <property type="match status" value="1"/>
</dbReference>
<dbReference type="InterPro" id="IPR018490">
    <property type="entry name" value="cNMP-bd_dom_sf"/>
</dbReference>
<dbReference type="PROSITE" id="PS50009">
    <property type="entry name" value="RASGEF_CAT"/>
    <property type="match status" value="1"/>
</dbReference>
<evidence type="ECO:0000259" key="5">
    <source>
        <dbReference type="PROSITE" id="PS50042"/>
    </source>
</evidence>
<sequence>MDHLVARIRRIGKLKNLSDALLLRILDSSDFHPDRVGNGVVLFRQGDATAFWYLLLSGEVELYLPYPQADWRLQGVGAGSLFGELYIPKHTCSARVTRPAEFVRISQSHFTAVYNKHADHLQPFITVMEDLTSEVTSQERGNPYDFAEFHDRCIAIADDMNNERIISVDEHGMPQMNGAVAPVAVNGANGGSWNAPHGVFELSNSLSFESRVTEAGIILKRTMLYRAPMMMKDRKCNQQIYPNCMVGSEMIDWLGQLSTEVLGGSTQPLSHFQLIGMWQTLLEHNVICHEVFRDVTKSPGTLRLYITGNVTNEQQFKDKYVFYRWVIDDPLDDYFRRRATHPNMKPMPAGGFVNGFSAAKDVLPAEVLTNLPSEADLSSAIFFLSTVGPDSLFRMILRKTDRSAEELELVYEELLHIKALAHLSTMVKRELATVIGYEQHQHIGTVLFHQGDPGKSWYIILKGSVDVSIHGKGIVCTLHEGDDFGKLALVNDAPRAATIALREENTQFLVVDKHDFNRILRDVEANTVRLKEHGHDVLVLEKIHSTYPLSSEPQISSSVTPPRPQCCYSVMAGLPEKMVEYVLETRIDAQYDNDMLDTFLEDFILTHIIFMPSNILCNYLKNYYQRRYTSAVVKSIPMSAVESEVDFEQRITAKRRVVTFLDLWQRILGLHFFLDPVANSFIEEIYCCVLEDSKCLPNMVAILHHMTSIRELRENAKRILSRHPTVVLDCGVYSSQAPAPNPILPIDTCNQPVYISDTTYFTLSIRLDKTATNVADLARRKFRYDNNEECYLVEVKSSGEKVIFSPTEVSVPTMLGLNSKLYVAYKDEIDSLGTVADQNTTLEPLYTSTVEILSSHDIAYHLAMHHRQLFEATDEIELITQVIGRDQFPGRVPSNLDILMRRFNEVQFWTTTEILLAHNASKRLNLLKKFIKIAIHAKENKDLMTLFAVTLGLSNIAVSRLTHLWDKLGSKMRRQYAEFESLLDPSRNHRAYRMLVSKMSPPVIPFVPLLLKDLTFTHEGNKTYFTGLVNFEKMHMIANILRSFRNCKSKTVDTTIHPKKVYDTQTLIKNFRVIDNQRRLMELSYMIEPNRRAVGNR</sequence>
<dbReference type="Pfam" id="PF00617">
    <property type="entry name" value="RasGEF"/>
    <property type="match status" value="1"/>
</dbReference>
<dbReference type="Pfam" id="PF00618">
    <property type="entry name" value="RasGEF_N"/>
    <property type="match status" value="1"/>
</dbReference>
<dbReference type="SMART" id="SM00147">
    <property type="entry name" value="RasGEF"/>
    <property type="match status" value="1"/>
</dbReference>
<dbReference type="Gene3D" id="1.10.10.10">
    <property type="entry name" value="Winged helix-like DNA-binding domain superfamily/Winged helix DNA-binding domain"/>
    <property type="match status" value="1"/>
</dbReference>
<dbReference type="InterPro" id="IPR014710">
    <property type="entry name" value="RmlC-like_jellyroll"/>
</dbReference>
<dbReference type="GO" id="GO:0005085">
    <property type="term" value="F:guanyl-nucleotide exchange factor activity"/>
    <property type="evidence" value="ECO:0007669"/>
    <property type="project" value="UniProtKB-KW"/>
</dbReference>
<evidence type="ECO:0000313" key="9">
    <source>
        <dbReference type="EMBL" id="KAK0418616.1"/>
    </source>
</evidence>
<dbReference type="InterPro" id="IPR008937">
    <property type="entry name" value="Ras-like_GEF"/>
</dbReference>
<gene>
    <name evidence="9" type="ORF">QR680_013671</name>
</gene>
<dbReference type="Gene3D" id="1.10.8.1240">
    <property type="match status" value="1"/>
</dbReference>
<protein>
    <recommendedName>
        <fullName evidence="11">Rap guanine nucleotide exchange factor 4</fullName>
    </recommendedName>
</protein>
<dbReference type="Gene3D" id="2.60.120.10">
    <property type="entry name" value="Jelly Rolls"/>
    <property type="match status" value="2"/>
</dbReference>
<dbReference type="InterPro" id="IPR000159">
    <property type="entry name" value="RA_dom"/>
</dbReference>
<name>A0AA39I7W5_9BILA</name>
<dbReference type="Pfam" id="PF00027">
    <property type="entry name" value="cNMP_binding"/>
    <property type="match status" value="2"/>
</dbReference>
<dbReference type="SMART" id="SM00229">
    <property type="entry name" value="RasGEFN"/>
    <property type="match status" value="1"/>
</dbReference>
<evidence type="ECO:0000259" key="8">
    <source>
        <dbReference type="PROSITE" id="PS50212"/>
    </source>
</evidence>
<feature type="domain" description="DEP" evidence="6">
    <location>
        <begin position="213"/>
        <end position="327"/>
    </location>
</feature>
<dbReference type="InterPro" id="IPR001895">
    <property type="entry name" value="RASGEF_cat_dom"/>
</dbReference>
<dbReference type="PROSITE" id="PS00720">
    <property type="entry name" value="RASGEF"/>
    <property type="match status" value="1"/>
</dbReference>
<reference evidence="9" key="1">
    <citation type="submission" date="2023-06" db="EMBL/GenBank/DDBJ databases">
        <title>Genomic analysis of the entomopathogenic nematode Steinernema hermaphroditum.</title>
        <authorList>
            <person name="Schwarz E.M."/>
            <person name="Heppert J.K."/>
            <person name="Baniya A."/>
            <person name="Schwartz H.T."/>
            <person name="Tan C.-H."/>
            <person name="Antoshechkin I."/>
            <person name="Sternberg P.W."/>
            <person name="Goodrich-Blair H."/>
            <person name="Dillman A.R."/>
        </authorList>
    </citation>
    <scope>NUCLEOTIDE SEQUENCE</scope>
    <source>
        <strain evidence="9">PS9179</strain>
        <tissue evidence="9">Whole animal</tissue>
    </source>
</reference>
<keyword evidence="10" id="KW-1185">Reference proteome</keyword>
<dbReference type="EMBL" id="JAUCMV010000002">
    <property type="protein sequence ID" value="KAK0418616.1"/>
    <property type="molecule type" value="Genomic_DNA"/>
</dbReference>
<dbReference type="InterPro" id="IPR019804">
    <property type="entry name" value="Ras_G-nucl-exch_fac_CS"/>
</dbReference>
<dbReference type="InterPro" id="IPR036390">
    <property type="entry name" value="WH_DNA-bd_sf"/>
</dbReference>
<dbReference type="Proteomes" id="UP001175271">
    <property type="component" value="Unassembled WGS sequence"/>
</dbReference>
<dbReference type="InterPro" id="IPR000651">
    <property type="entry name" value="Ras-like_Gua-exchang_fac_N"/>
</dbReference>
<evidence type="ECO:0000259" key="6">
    <source>
        <dbReference type="PROSITE" id="PS50186"/>
    </source>
</evidence>
<dbReference type="CDD" id="cd00038">
    <property type="entry name" value="CAP_ED"/>
    <property type="match status" value="2"/>
</dbReference>
<dbReference type="CDD" id="cd00155">
    <property type="entry name" value="RasGEF"/>
    <property type="match status" value="1"/>
</dbReference>
<dbReference type="SUPFAM" id="SSF46785">
    <property type="entry name" value="Winged helix' DNA-binding domain"/>
    <property type="match status" value="1"/>
</dbReference>
<dbReference type="SUPFAM" id="SSF54236">
    <property type="entry name" value="Ubiquitin-like"/>
    <property type="match status" value="1"/>
</dbReference>
<dbReference type="PROSITE" id="PS50212">
    <property type="entry name" value="RASGEF_NTER"/>
    <property type="match status" value="1"/>
</dbReference>
<dbReference type="PANTHER" id="PTHR23113">
    <property type="entry name" value="GUANINE NUCLEOTIDE EXCHANGE FACTOR"/>
    <property type="match status" value="1"/>
</dbReference>
<proteinExistence type="inferred from homology"/>
<evidence type="ECO:0000256" key="1">
    <source>
        <dbReference type="ARBA" id="ARBA00010829"/>
    </source>
</evidence>
<dbReference type="Gene3D" id="1.10.840.10">
    <property type="entry name" value="Ras guanine-nucleotide exchange factors catalytic domain"/>
    <property type="match status" value="1"/>
</dbReference>
<dbReference type="InterPro" id="IPR000595">
    <property type="entry name" value="cNMP-bd_dom"/>
</dbReference>
<dbReference type="PANTHER" id="PTHR23113:SF327">
    <property type="entry name" value="EXCHANGE PROTEIN DIRECTLY ACTIVATED BY CAMP, ISOFORM E"/>
    <property type="match status" value="1"/>
</dbReference>
<dbReference type="Gene3D" id="3.10.20.90">
    <property type="entry name" value="Phosphatidylinositol 3-kinase Catalytic Subunit, Chain A, domain 1"/>
    <property type="match status" value="1"/>
</dbReference>
<dbReference type="CDD" id="cd06224">
    <property type="entry name" value="REM"/>
    <property type="match status" value="1"/>
</dbReference>
<evidence type="ECO:0000256" key="3">
    <source>
        <dbReference type="PROSITE-ProRule" id="PRU00168"/>
    </source>
</evidence>
<dbReference type="AlphaFoldDB" id="A0AA39I7W5"/>
<evidence type="ECO:0000259" key="7">
    <source>
        <dbReference type="PROSITE" id="PS50200"/>
    </source>
</evidence>
<dbReference type="InterPro" id="IPR000591">
    <property type="entry name" value="DEP_dom"/>
</dbReference>
<dbReference type="InterPro" id="IPR036964">
    <property type="entry name" value="RASGEF_cat_dom_sf"/>
</dbReference>
<comment type="caution">
    <text evidence="9">The sequence shown here is derived from an EMBL/GenBank/DDBJ whole genome shotgun (WGS) entry which is preliminary data.</text>
</comment>